<keyword evidence="2" id="KW-0472">Membrane</keyword>
<comment type="caution">
    <text evidence="3">The sequence shown here is derived from an EMBL/GenBank/DDBJ whole genome shotgun (WGS) entry which is preliminary data.</text>
</comment>
<keyword evidence="2" id="KW-1133">Transmembrane helix</keyword>
<name>A0A562V575_9ACTN</name>
<protein>
    <submittedName>
        <fullName evidence="3">Uncharacterized protein</fullName>
    </submittedName>
</protein>
<evidence type="ECO:0000256" key="1">
    <source>
        <dbReference type="SAM" id="MobiDB-lite"/>
    </source>
</evidence>
<accession>A0A562V575</accession>
<gene>
    <name evidence="3" type="ORF">LX16_3819</name>
</gene>
<reference evidence="3 4" key="1">
    <citation type="journal article" date="2013" name="Stand. Genomic Sci.">
        <title>Genomic Encyclopedia of Type Strains, Phase I: The one thousand microbial genomes (KMG-I) project.</title>
        <authorList>
            <person name="Kyrpides N.C."/>
            <person name="Woyke T."/>
            <person name="Eisen J.A."/>
            <person name="Garrity G."/>
            <person name="Lilburn T.G."/>
            <person name="Beck B.J."/>
            <person name="Whitman W.B."/>
            <person name="Hugenholtz P."/>
            <person name="Klenk H.P."/>
        </authorList>
    </citation>
    <scope>NUCLEOTIDE SEQUENCE [LARGE SCALE GENOMIC DNA]</scope>
    <source>
        <strain evidence="3 4">DSM 45044</strain>
    </source>
</reference>
<evidence type="ECO:0000313" key="3">
    <source>
        <dbReference type="EMBL" id="TWJ13051.1"/>
    </source>
</evidence>
<keyword evidence="4" id="KW-1185">Reference proteome</keyword>
<dbReference type="EMBL" id="VLLL01000006">
    <property type="protein sequence ID" value="TWJ13051.1"/>
    <property type="molecule type" value="Genomic_DNA"/>
</dbReference>
<sequence>MPMPESAPVAVIDLDAETAREPVSEDRSTPDPSSRGLWRYAAVALASAVLAAAVTFWGVQRWLTPEAADPIRDSAELARVMEDELSAELGAEPELMVTLGVDGVRSSLEVIPAGRYRVGLLCGVLNVYGDAPERVEVYIPMAESPGFLMPCPSTLVWAEEEPSYTEDTAMELSVDDPEGFGAYVVHIVFMAVDA</sequence>
<evidence type="ECO:0000256" key="2">
    <source>
        <dbReference type="SAM" id="Phobius"/>
    </source>
</evidence>
<feature type="compositionally biased region" description="Basic and acidic residues" evidence="1">
    <location>
        <begin position="17"/>
        <end position="29"/>
    </location>
</feature>
<proteinExistence type="predicted"/>
<feature type="transmembrane region" description="Helical" evidence="2">
    <location>
        <begin position="37"/>
        <end position="59"/>
    </location>
</feature>
<feature type="region of interest" description="Disordered" evidence="1">
    <location>
        <begin position="1"/>
        <end position="34"/>
    </location>
</feature>
<keyword evidence="2" id="KW-0812">Transmembrane</keyword>
<dbReference type="RefSeq" id="WP_147140639.1">
    <property type="nucleotide sequence ID" value="NZ_BAABIJ010000002.1"/>
</dbReference>
<dbReference type="AlphaFoldDB" id="A0A562V575"/>
<dbReference type="Proteomes" id="UP000321617">
    <property type="component" value="Unassembled WGS sequence"/>
</dbReference>
<evidence type="ECO:0000313" key="4">
    <source>
        <dbReference type="Proteomes" id="UP000321617"/>
    </source>
</evidence>
<organism evidence="3 4">
    <name type="scientific">Stackebrandtia albiflava</name>
    <dbReference type="NCBI Taxonomy" id="406432"/>
    <lineage>
        <taxon>Bacteria</taxon>
        <taxon>Bacillati</taxon>
        <taxon>Actinomycetota</taxon>
        <taxon>Actinomycetes</taxon>
        <taxon>Glycomycetales</taxon>
        <taxon>Glycomycetaceae</taxon>
        <taxon>Stackebrandtia</taxon>
    </lineage>
</organism>